<accession>A0ABT0M650</accession>
<dbReference type="RefSeq" id="WP_249094318.1">
    <property type="nucleotide sequence ID" value="NZ_JAMAST010000001.1"/>
</dbReference>
<gene>
    <name evidence="1" type="ORF">M3N64_00045</name>
</gene>
<dbReference type="EMBL" id="JAMAST010000001">
    <property type="protein sequence ID" value="MCL1630347.1"/>
    <property type="molecule type" value="Genomic_DNA"/>
</dbReference>
<name>A0ABT0M650_9BACL</name>
<keyword evidence="2" id="KW-1185">Reference proteome</keyword>
<organism evidence="1 2">
    <name type="scientific">Sporolactobacillus mangiferae</name>
    <dbReference type="NCBI Taxonomy" id="2940498"/>
    <lineage>
        <taxon>Bacteria</taxon>
        <taxon>Bacillati</taxon>
        <taxon>Bacillota</taxon>
        <taxon>Bacilli</taxon>
        <taxon>Bacillales</taxon>
        <taxon>Sporolactobacillaceae</taxon>
        <taxon>Sporolactobacillus</taxon>
    </lineage>
</organism>
<reference evidence="1 2" key="1">
    <citation type="submission" date="2022-05" db="EMBL/GenBank/DDBJ databases">
        <title>Sporolactobacillus sp nov CPB3-1, isolated from tree bark (Mangifera indica L.).</title>
        <authorList>
            <person name="Phuengjayaem S."/>
            <person name="Tanasupawat S."/>
        </authorList>
    </citation>
    <scope>NUCLEOTIDE SEQUENCE [LARGE SCALE GENOMIC DNA]</scope>
    <source>
        <strain evidence="1 2">CPB3-1</strain>
    </source>
</reference>
<sequence length="85" mass="9589">MMSEWQTKEALRELLCDLVRVPSISGSLAEKAFPQFLLQKPGVLNYFREHPDDLNEVLTGDGRSFVSAFVRAPANRSDGHLIQPF</sequence>
<dbReference type="Proteomes" id="UP001203004">
    <property type="component" value="Unassembled WGS sequence"/>
</dbReference>
<comment type="caution">
    <text evidence="1">The sequence shown here is derived from an EMBL/GenBank/DDBJ whole genome shotgun (WGS) entry which is preliminary data.</text>
</comment>
<evidence type="ECO:0000313" key="2">
    <source>
        <dbReference type="Proteomes" id="UP001203004"/>
    </source>
</evidence>
<evidence type="ECO:0000313" key="1">
    <source>
        <dbReference type="EMBL" id="MCL1630347.1"/>
    </source>
</evidence>
<proteinExistence type="predicted"/>
<protein>
    <submittedName>
        <fullName evidence="1">Uncharacterized protein</fullName>
    </submittedName>
</protein>